<keyword evidence="1" id="KW-0472">Membrane</keyword>
<sequence>MTKKRKKELTIDPNKLYPSIKYGIHPEHLSLLAWLNIFFVLVMYIVLSSEADFIISFPFLVALIITILSLVISCFKGIMRKYQILTYFLVLLCTMATILWMIFGGLVLYVSDGVVGADDFIPTKVWTYLTPVMGLFILSIITFVIYHQKNTVLKLNKGKALTYPLSLGVIASATVLGRHISSPISQSIASIIFVIIGAGLMPGGVVGAAFCIIDLIKHPELKEKYE</sequence>
<evidence type="ECO:0000313" key="3">
    <source>
        <dbReference type="Proteomes" id="UP000697472"/>
    </source>
</evidence>
<comment type="caution">
    <text evidence="2">The sequence shown here is derived from an EMBL/GenBank/DDBJ whole genome shotgun (WGS) entry which is preliminary data.</text>
</comment>
<feature type="transmembrane region" description="Helical" evidence="1">
    <location>
        <begin position="188"/>
        <end position="216"/>
    </location>
</feature>
<proteinExistence type="predicted"/>
<feature type="transmembrane region" description="Helical" evidence="1">
    <location>
        <begin position="29"/>
        <end position="47"/>
    </location>
</feature>
<feature type="transmembrane region" description="Helical" evidence="1">
    <location>
        <begin position="125"/>
        <end position="146"/>
    </location>
</feature>
<protein>
    <submittedName>
        <fullName evidence="2">Uncharacterized protein</fullName>
    </submittedName>
</protein>
<gene>
    <name evidence="2" type="ORF">JOC28_001071</name>
</gene>
<dbReference type="EMBL" id="JAFBEH010000019">
    <property type="protein sequence ID" value="MBM7642773.1"/>
    <property type="molecule type" value="Genomic_DNA"/>
</dbReference>
<feature type="transmembrane region" description="Helical" evidence="1">
    <location>
        <begin position="53"/>
        <end position="75"/>
    </location>
</feature>
<keyword evidence="1" id="KW-0812">Transmembrane</keyword>
<organism evidence="2 3">
    <name type="scientific">Streptococcus loxodontisalivarius</name>
    <dbReference type="NCBI Taxonomy" id="1349415"/>
    <lineage>
        <taxon>Bacteria</taxon>
        <taxon>Bacillati</taxon>
        <taxon>Bacillota</taxon>
        <taxon>Bacilli</taxon>
        <taxon>Lactobacillales</taxon>
        <taxon>Streptococcaceae</taxon>
        <taxon>Streptococcus</taxon>
    </lineage>
</organism>
<evidence type="ECO:0000256" key="1">
    <source>
        <dbReference type="SAM" id="Phobius"/>
    </source>
</evidence>
<evidence type="ECO:0000313" key="2">
    <source>
        <dbReference type="EMBL" id="MBM7642773.1"/>
    </source>
</evidence>
<keyword evidence="3" id="KW-1185">Reference proteome</keyword>
<accession>A0ABS2PS72</accession>
<dbReference type="Proteomes" id="UP000697472">
    <property type="component" value="Unassembled WGS sequence"/>
</dbReference>
<reference evidence="2 3" key="1">
    <citation type="submission" date="2021-01" db="EMBL/GenBank/DDBJ databases">
        <title>Genomic Encyclopedia of Type Strains, Phase IV (KMG-IV): sequencing the most valuable type-strain genomes for metagenomic binning, comparative biology and taxonomic classification.</title>
        <authorList>
            <person name="Goeker M."/>
        </authorList>
    </citation>
    <scope>NUCLEOTIDE SEQUENCE [LARGE SCALE GENOMIC DNA]</scope>
    <source>
        <strain evidence="2 3">DSM 27382</strain>
    </source>
</reference>
<feature type="transmembrane region" description="Helical" evidence="1">
    <location>
        <begin position="158"/>
        <end position="176"/>
    </location>
</feature>
<keyword evidence="1" id="KW-1133">Transmembrane helix</keyword>
<feature type="transmembrane region" description="Helical" evidence="1">
    <location>
        <begin position="87"/>
        <end position="110"/>
    </location>
</feature>
<name>A0ABS2PS72_9STRE</name>
<dbReference type="RefSeq" id="WP_205009614.1">
    <property type="nucleotide sequence ID" value="NZ_JAFBEH010000019.1"/>
</dbReference>